<feature type="transmembrane region" description="Helical" evidence="2">
    <location>
        <begin position="370"/>
        <end position="389"/>
    </location>
</feature>
<keyword evidence="4" id="KW-1185">Reference proteome</keyword>
<keyword evidence="2" id="KW-1133">Transmembrane helix</keyword>
<dbReference type="OrthoDB" id="3535989at2759"/>
<sequence length="466" mass="50378">MATSLALTTIYAVPVSNTGGAGAASPTTEPNALPTAIIAATGLPAAPTNTFSYNVPGSSSSAAAKSNPSSDKGELSTGVKIGIGVGASLVAVSLIVGLFLLFRRRKQTILASQAKEPEYELGFSPAPTHTTFADKRRLESPRVDSRAETLHDRSIASQLDSSRSGSGLGSHMDTRSNSRLDQLDNRTDSRNGSRNGSRNETRNGHPNESRNNRQEHRLESRVGSRNSLYQGRLSPRPGGHVAELQTPISPSSADPWHHTYPIHELSSAKEAGELAGGEIDSLSDMDQDPVVYEIVELPDTSRRSVKNWTRHPSTSSSQELRPALKDVGDRSRIPIPAVPEDDEVNTSWFTSEPTTPTKARKGGMEIAQQLRLALVCFWMGFMGAFWRRLGPSRHLGRPRILGAIQTATAANRSFLEENLQDNQFDIVLRSAMQKNRGERFSPPVESFGGEVHEQFGCDSTATAESG</sequence>
<feature type="region of interest" description="Disordered" evidence="1">
    <location>
        <begin position="303"/>
        <end position="324"/>
    </location>
</feature>
<dbReference type="EMBL" id="MU251583">
    <property type="protein sequence ID" value="KAG9231757.1"/>
    <property type="molecule type" value="Genomic_DNA"/>
</dbReference>
<dbReference type="AlphaFoldDB" id="A0A9P7YE07"/>
<comment type="caution">
    <text evidence="3">The sequence shown here is derived from an EMBL/GenBank/DDBJ whole genome shotgun (WGS) entry which is preliminary data.</text>
</comment>
<name>A0A9P7YE07_9HELO</name>
<protein>
    <submittedName>
        <fullName evidence="3">Uncharacterized protein</fullName>
    </submittedName>
</protein>
<feature type="compositionally biased region" description="Low complexity" evidence="1">
    <location>
        <begin position="58"/>
        <end position="70"/>
    </location>
</feature>
<accession>A0A9P7YE07</accession>
<evidence type="ECO:0000256" key="1">
    <source>
        <dbReference type="SAM" id="MobiDB-lite"/>
    </source>
</evidence>
<evidence type="ECO:0000313" key="4">
    <source>
        <dbReference type="Proteomes" id="UP000824998"/>
    </source>
</evidence>
<dbReference type="Proteomes" id="UP000824998">
    <property type="component" value="Unassembled WGS sequence"/>
</dbReference>
<organism evidence="3 4">
    <name type="scientific">Amylocarpus encephaloides</name>
    <dbReference type="NCBI Taxonomy" id="45428"/>
    <lineage>
        <taxon>Eukaryota</taxon>
        <taxon>Fungi</taxon>
        <taxon>Dikarya</taxon>
        <taxon>Ascomycota</taxon>
        <taxon>Pezizomycotina</taxon>
        <taxon>Leotiomycetes</taxon>
        <taxon>Helotiales</taxon>
        <taxon>Helotiales incertae sedis</taxon>
        <taxon>Amylocarpus</taxon>
    </lineage>
</organism>
<keyword evidence="2" id="KW-0812">Transmembrane</keyword>
<feature type="region of interest" description="Disordered" evidence="1">
    <location>
        <begin position="56"/>
        <end position="75"/>
    </location>
</feature>
<reference evidence="3" key="1">
    <citation type="journal article" date="2021" name="IMA Fungus">
        <title>Genomic characterization of three marine fungi, including Emericellopsis atlantica sp. nov. with signatures of a generalist lifestyle and marine biomass degradation.</title>
        <authorList>
            <person name="Hagestad O.C."/>
            <person name="Hou L."/>
            <person name="Andersen J.H."/>
            <person name="Hansen E.H."/>
            <person name="Altermark B."/>
            <person name="Li C."/>
            <person name="Kuhnert E."/>
            <person name="Cox R.J."/>
            <person name="Crous P.W."/>
            <person name="Spatafora J.W."/>
            <person name="Lail K."/>
            <person name="Amirebrahimi M."/>
            <person name="Lipzen A."/>
            <person name="Pangilinan J."/>
            <person name="Andreopoulos W."/>
            <person name="Hayes R.D."/>
            <person name="Ng V."/>
            <person name="Grigoriev I.V."/>
            <person name="Jackson S.A."/>
            <person name="Sutton T.D.S."/>
            <person name="Dobson A.D.W."/>
            <person name="Rama T."/>
        </authorList>
    </citation>
    <scope>NUCLEOTIDE SEQUENCE</scope>
    <source>
        <strain evidence="3">TRa018bII</strain>
    </source>
</reference>
<gene>
    <name evidence="3" type="ORF">BJ875DRAFT_516201</name>
</gene>
<feature type="compositionally biased region" description="Basic and acidic residues" evidence="1">
    <location>
        <begin position="172"/>
        <end position="222"/>
    </location>
</feature>
<feature type="compositionally biased region" description="Polar residues" evidence="1">
    <location>
        <begin position="310"/>
        <end position="319"/>
    </location>
</feature>
<evidence type="ECO:0000313" key="3">
    <source>
        <dbReference type="EMBL" id="KAG9231757.1"/>
    </source>
</evidence>
<keyword evidence="2" id="KW-0472">Membrane</keyword>
<feature type="region of interest" description="Disordered" evidence="1">
    <location>
        <begin position="120"/>
        <end position="259"/>
    </location>
</feature>
<feature type="transmembrane region" description="Helical" evidence="2">
    <location>
        <begin position="81"/>
        <end position="102"/>
    </location>
</feature>
<feature type="compositionally biased region" description="Basic and acidic residues" evidence="1">
    <location>
        <begin position="132"/>
        <end position="154"/>
    </location>
</feature>
<proteinExistence type="predicted"/>
<evidence type="ECO:0000256" key="2">
    <source>
        <dbReference type="SAM" id="Phobius"/>
    </source>
</evidence>